<reference evidence="2 3" key="1">
    <citation type="submission" date="2009-01" db="EMBL/GenBank/DDBJ databases">
        <authorList>
            <person name="Fulton L."/>
            <person name="Clifton S."/>
            <person name="Fulton B."/>
            <person name="Xu J."/>
            <person name="Minx P."/>
            <person name="Pepin K.H."/>
            <person name="Johnson M."/>
            <person name="Bhonagiri V."/>
            <person name="Nash W.E."/>
            <person name="Mardis E.R."/>
            <person name="Wilson R.K."/>
        </authorList>
    </citation>
    <scope>NUCLEOTIDE SEQUENCE [LARGE SCALE GENOMIC DNA]</scope>
    <source>
        <strain evidence="2 3">DSM 5476</strain>
    </source>
</reference>
<feature type="region of interest" description="Disordered" evidence="1">
    <location>
        <begin position="1"/>
        <end position="27"/>
    </location>
</feature>
<gene>
    <name evidence="2" type="ORF">CLOSTMETH_01003</name>
</gene>
<evidence type="ECO:0000313" key="3">
    <source>
        <dbReference type="Proteomes" id="UP000003340"/>
    </source>
</evidence>
<keyword evidence="3" id="KW-1185">Reference proteome</keyword>
<evidence type="ECO:0000313" key="2">
    <source>
        <dbReference type="EMBL" id="EEG31366.1"/>
    </source>
</evidence>
<dbReference type="EMBL" id="ACEC01000036">
    <property type="protein sequence ID" value="EEG31366.1"/>
    <property type="molecule type" value="Genomic_DNA"/>
</dbReference>
<accession>C0EAY6</accession>
<dbReference type="AlphaFoldDB" id="C0EAY6"/>
<sequence length="138" mass="15815">MYCKKLQSGSCKEQQKEGTEMNDTNSLSHANITPLLKKLNQFHQMIQTELNEMNLWTYVIRQDTAGLLCILFAPKCRTKDTGKTCEQVVTGIRHKQRFVRIVLHRLVERPSKVAISSTMGILQGDKQQVEILSQMSFC</sequence>
<dbReference type="Proteomes" id="UP000003340">
    <property type="component" value="Unassembled WGS sequence"/>
</dbReference>
<evidence type="ECO:0000256" key="1">
    <source>
        <dbReference type="SAM" id="MobiDB-lite"/>
    </source>
</evidence>
<protein>
    <submittedName>
        <fullName evidence="2">Uncharacterized protein</fullName>
    </submittedName>
</protein>
<reference evidence="2 3" key="2">
    <citation type="submission" date="2009-02" db="EMBL/GenBank/DDBJ databases">
        <title>Draft genome sequence of Clostridium methylpentosum (DSM 5476).</title>
        <authorList>
            <person name="Sudarsanam P."/>
            <person name="Ley R."/>
            <person name="Guruge J."/>
            <person name="Turnbaugh P.J."/>
            <person name="Mahowald M."/>
            <person name="Liep D."/>
            <person name="Gordon J."/>
        </authorList>
    </citation>
    <scope>NUCLEOTIDE SEQUENCE [LARGE SCALE GENOMIC DNA]</scope>
    <source>
        <strain evidence="2 3">DSM 5476</strain>
    </source>
</reference>
<proteinExistence type="predicted"/>
<organism evidence="2 3">
    <name type="scientific">[Clostridium] methylpentosum DSM 5476</name>
    <dbReference type="NCBI Taxonomy" id="537013"/>
    <lineage>
        <taxon>Bacteria</taxon>
        <taxon>Bacillati</taxon>
        <taxon>Bacillota</taxon>
        <taxon>Clostridia</taxon>
        <taxon>Eubacteriales</taxon>
        <taxon>Oscillospiraceae</taxon>
        <taxon>Oscillospiraceae incertae sedis</taxon>
    </lineage>
</organism>
<comment type="caution">
    <text evidence="2">The sequence shown here is derived from an EMBL/GenBank/DDBJ whole genome shotgun (WGS) entry which is preliminary data.</text>
</comment>
<dbReference type="HOGENOM" id="CLU_1851670_0_0_9"/>
<name>C0EAY6_9FIRM</name>